<dbReference type="Gene3D" id="3.40.50.1820">
    <property type="entry name" value="alpha/beta hydrolase"/>
    <property type="match status" value="1"/>
</dbReference>
<comment type="caution">
    <text evidence="2">The sequence shown here is derived from an EMBL/GenBank/DDBJ whole genome shotgun (WGS) entry which is preliminary data.</text>
</comment>
<dbReference type="EMBL" id="BBIO01000003">
    <property type="protein sequence ID" value="GAK44389.1"/>
    <property type="molecule type" value="Genomic_DNA"/>
</dbReference>
<dbReference type="GO" id="GO:0046503">
    <property type="term" value="P:glycerolipid catabolic process"/>
    <property type="evidence" value="ECO:0007669"/>
    <property type="project" value="TreeGrafter"/>
</dbReference>
<dbReference type="InterPro" id="IPR050471">
    <property type="entry name" value="AB_hydrolase"/>
</dbReference>
<dbReference type="eggNOG" id="COG2267">
    <property type="taxonomic scope" value="Bacteria"/>
</dbReference>
<feature type="domain" description="AB hydrolase-1" evidence="1">
    <location>
        <begin position="39"/>
        <end position="257"/>
    </location>
</feature>
<evidence type="ECO:0000313" key="3">
    <source>
        <dbReference type="Proteomes" id="UP000028702"/>
    </source>
</evidence>
<dbReference type="STRING" id="1333998.M2A_0888"/>
<keyword evidence="3" id="KW-1185">Reference proteome</keyword>
<reference evidence="2 3" key="1">
    <citation type="submission" date="2014-07" db="EMBL/GenBank/DDBJ databases">
        <title>Tepidicaulis marinum gen. nov., sp. nov., a novel marine bacterium denitrifying nitrate to nitrous oxide strictly under microaerobic conditions.</title>
        <authorList>
            <person name="Takeuchi M."/>
            <person name="Yamagishi T."/>
            <person name="Kamagata Y."/>
            <person name="Oshima K."/>
            <person name="Hattori M."/>
            <person name="Katayama T."/>
            <person name="Hanada S."/>
            <person name="Tamaki H."/>
            <person name="Marumo K."/>
            <person name="Maeda H."/>
            <person name="Nedachi M."/>
            <person name="Iwasaki W."/>
            <person name="Suwa Y."/>
            <person name="Sakata S."/>
        </authorList>
    </citation>
    <scope>NUCLEOTIDE SEQUENCE [LARGE SCALE GENOMIC DNA]</scope>
    <source>
        <strain evidence="2 3">MA2</strain>
    </source>
</reference>
<dbReference type="RefSeq" id="WP_045443478.1">
    <property type="nucleotide sequence ID" value="NZ_BBIO01000003.1"/>
</dbReference>
<dbReference type="Proteomes" id="UP000028702">
    <property type="component" value="Unassembled WGS sequence"/>
</dbReference>
<dbReference type="AlphaFoldDB" id="A0A081B8M1"/>
<accession>A0A081B8M1</accession>
<sequence length="285" mass="31481">MPVGKTPSHTPHLPKMRYPTIGGQKLRVAIWEGSGRARPILFFNGIGANLELAAPLGEAFTDRDVITFDMPGIGKSPAPRWPYRAWQAARLARKVLDEYGYDEVDVLGVSWGGAMAQQFAMQYRRRVGKLMLAATSAGMVMVPGKPKALSKLAHPRRYLDPAYLMRNFEQLYGDDPDMAETHAISILPPTARGYMFQLLAMAGWTSVPFLPFLPHPTLIMMGDRDNIVPLANGHILKTLIPRSRLYVVNGGGHLFLVSRADEIIPVMQDFLDTPEEFEGAGAPAL</sequence>
<evidence type="ECO:0000313" key="2">
    <source>
        <dbReference type="EMBL" id="GAK44389.1"/>
    </source>
</evidence>
<evidence type="ECO:0000259" key="1">
    <source>
        <dbReference type="Pfam" id="PF00561"/>
    </source>
</evidence>
<name>A0A081B8M1_9HYPH</name>
<dbReference type="InterPro" id="IPR029058">
    <property type="entry name" value="AB_hydrolase_fold"/>
</dbReference>
<dbReference type="Pfam" id="PF00561">
    <property type="entry name" value="Abhydrolase_1"/>
    <property type="match status" value="1"/>
</dbReference>
<gene>
    <name evidence="2" type="ORF">M2A_0888</name>
</gene>
<organism evidence="2 3">
    <name type="scientific">Tepidicaulis marinus</name>
    <dbReference type="NCBI Taxonomy" id="1333998"/>
    <lineage>
        <taxon>Bacteria</taxon>
        <taxon>Pseudomonadati</taxon>
        <taxon>Pseudomonadota</taxon>
        <taxon>Alphaproteobacteria</taxon>
        <taxon>Hyphomicrobiales</taxon>
        <taxon>Parvibaculaceae</taxon>
        <taxon>Tepidicaulis</taxon>
    </lineage>
</organism>
<proteinExistence type="predicted"/>
<dbReference type="GO" id="GO:0004806">
    <property type="term" value="F:triacylglycerol lipase activity"/>
    <property type="evidence" value="ECO:0007669"/>
    <property type="project" value="TreeGrafter"/>
</dbReference>
<dbReference type="PRINTS" id="PR00111">
    <property type="entry name" value="ABHYDROLASE"/>
</dbReference>
<protein>
    <submittedName>
        <fullName evidence="2">Poly(3-hydroxyalkanoate) depolymerase</fullName>
    </submittedName>
</protein>
<dbReference type="InterPro" id="IPR000073">
    <property type="entry name" value="AB_hydrolase_1"/>
</dbReference>
<dbReference type="SUPFAM" id="SSF53474">
    <property type="entry name" value="alpha/beta-Hydrolases"/>
    <property type="match status" value="1"/>
</dbReference>
<dbReference type="PANTHER" id="PTHR43433:SF5">
    <property type="entry name" value="AB HYDROLASE-1 DOMAIN-CONTAINING PROTEIN"/>
    <property type="match status" value="1"/>
</dbReference>
<dbReference type="PANTHER" id="PTHR43433">
    <property type="entry name" value="HYDROLASE, ALPHA/BETA FOLD FAMILY PROTEIN"/>
    <property type="match status" value="1"/>
</dbReference>